<reference evidence="2" key="1">
    <citation type="submission" date="2022-09" db="EMBL/GenBank/DDBJ databases">
        <title>Novel species in genus Arthrobacter.</title>
        <authorList>
            <person name="Liu Y."/>
        </authorList>
    </citation>
    <scope>NUCLEOTIDE SEQUENCE</scope>
    <source>
        <strain evidence="2">Zg-Y815</strain>
    </source>
</reference>
<gene>
    <name evidence="2" type="ORF">N2K95_01185</name>
</gene>
<keyword evidence="1" id="KW-0812">Transmembrane</keyword>
<keyword evidence="1" id="KW-1133">Transmembrane helix</keyword>
<evidence type="ECO:0000313" key="2">
    <source>
        <dbReference type="EMBL" id="UWX97341.1"/>
    </source>
</evidence>
<sequence>MSEHPIVLPDYLAPPQKRGPGRLRMIVVTLVSLFVVTALVAAYLWVEYLTYTQAAEDSRAEGYVVVASRSTVHYASDPLPADISEEDYAAFWAEPALNTPDALALLDVINEGWKARLQEDVKHMGYNVDTIVDPAKRANAQAAVDEIADLLSHGTVEGAKGAVYDDLAQLSRETCHRWDVDDVSYQVNGHPIRNWTTTHPQVLSLRGSDEYRRQATNLVAKVYPAAFEAALPHFCTFPIPPESSNPGDMDLLISVTHEADMLLESLKTHPNAAGQLTAEDYEAFWNSPVMTSPEVQAYLDRVGEKAVVDHREAAAYTQEHETDHIVDPGVREHAQQYTDWVLDEAAKDNGRRLAVGMVYEDLVEYWDAACTGEPDRWLHSSPIKRNIWNSRLEPEFSTDYIRSAWSSRDAEWSEATYDLAMEFYPEAYEAGLDYYCK</sequence>
<evidence type="ECO:0008006" key="4">
    <source>
        <dbReference type="Google" id="ProtNLM"/>
    </source>
</evidence>
<name>A0ABY5YQG7_9MICC</name>
<dbReference type="EMBL" id="CP104275">
    <property type="protein sequence ID" value="UWX97341.1"/>
    <property type="molecule type" value="Genomic_DNA"/>
</dbReference>
<accession>A0ABY5YQG7</accession>
<evidence type="ECO:0000313" key="3">
    <source>
        <dbReference type="Proteomes" id="UP001059859"/>
    </source>
</evidence>
<keyword evidence="1" id="KW-0472">Membrane</keyword>
<dbReference type="RefSeq" id="WP_260652552.1">
    <property type="nucleotide sequence ID" value="NZ_CP104275.1"/>
</dbReference>
<dbReference type="Proteomes" id="UP001059859">
    <property type="component" value="Chromosome"/>
</dbReference>
<organism evidence="2 3">
    <name type="scientific">Arthrobacter zhaoxinii</name>
    <dbReference type="NCBI Taxonomy" id="2964616"/>
    <lineage>
        <taxon>Bacteria</taxon>
        <taxon>Bacillati</taxon>
        <taxon>Actinomycetota</taxon>
        <taxon>Actinomycetes</taxon>
        <taxon>Micrococcales</taxon>
        <taxon>Micrococcaceae</taxon>
        <taxon>Arthrobacter</taxon>
    </lineage>
</organism>
<evidence type="ECO:0000256" key="1">
    <source>
        <dbReference type="SAM" id="Phobius"/>
    </source>
</evidence>
<proteinExistence type="predicted"/>
<protein>
    <recommendedName>
        <fullName evidence="4">DUF885 domain-containing protein</fullName>
    </recommendedName>
</protein>
<keyword evidence="3" id="KW-1185">Reference proteome</keyword>
<feature type="transmembrane region" description="Helical" evidence="1">
    <location>
        <begin position="25"/>
        <end position="46"/>
    </location>
</feature>